<dbReference type="GeneID" id="78078276"/>
<dbReference type="GO" id="GO:0010181">
    <property type="term" value="F:FMN binding"/>
    <property type="evidence" value="ECO:0007669"/>
    <property type="project" value="InterPro"/>
</dbReference>
<dbReference type="GO" id="GO:0016646">
    <property type="term" value="F:oxidoreductase activity, acting on the CH-NH group of donors, NAD or NADP as acceptor"/>
    <property type="evidence" value="ECO:0007669"/>
    <property type="project" value="UniProtKB-ARBA"/>
</dbReference>
<dbReference type="Proteomes" id="UP000094761">
    <property type="component" value="Unassembled WGS sequence"/>
</dbReference>
<dbReference type="PANTHER" id="PTHR33798">
    <property type="entry name" value="FLAVOPROTEIN OXYGENASE"/>
    <property type="match status" value="1"/>
</dbReference>
<evidence type="ECO:0000259" key="5">
    <source>
        <dbReference type="SMART" id="SM00903"/>
    </source>
</evidence>
<dbReference type="InterPro" id="IPR002563">
    <property type="entry name" value="Flavin_Rdtase-like_dom"/>
</dbReference>
<dbReference type="PANTHER" id="PTHR33798:SF5">
    <property type="entry name" value="FLAVIN REDUCTASE LIKE DOMAIN-CONTAINING PROTEIN"/>
    <property type="match status" value="1"/>
</dbReference>
<dbReference type="SUPFAM" id="SSF50475">
    <property type="entry name" value="FMN-binding split barrel"/>
    <property type="match status" value="1"/>
</dbReference>
<dbReference type="InterPro" id="IPR012349">
    <property type="entry name" value="Split_barrel_FMN-bd"/>
</dbReference>
<dbReference type="AlphaFoldDB" id="A0A178J8Z3"/>
<keyword evidence="9" id="KW-1185">Reference proteome</keyword>
<evidence type="ECO:0000256" key="3">
    <source>
        <dbReference type="ARBA" id="ARBA00022643"/>
    </source>
</evidence>
<comment type="similarity">
    <text evidence="4">Belongs to the flavoredoxin family.</text>
</comment>
<feature type="domain" description="Flavin reductase like" evidence="5">
    <location>
        <begin position="26"/>
        <end position="177"/>
    </location>
</feature>
<dbReference type="RefSeq" id="WP_069669222.1">
    <property type="nucleotide sequence ID" value="NZ_JAPFIM010000018.1"/>
</dbReference>
<sequence length="230" mass="25652">MREELHITRKQFSLMEARYRAKLVNSLTGFKSANLIGTIDDMGNENLAIVSSVFHVGSNPPLIGFISRPNSVARHTLENIVTTEVFTINSVDVDIAAIAHQTSARYDKQESEFEAVGLTPFFEDGFRAPYVFESSLKMGLNLKEHHVIEANHTVLVIGEIEQCRLPQTAIQPDGYVDAESMDIVAISGLDSYHVTQRLYRLDYAKPGRSLNPLSVSGQITQWNTNKAELD</sequence>
<gene>
    <name evidence="7" type="ORF">AZ468_21330</name>
    <name evidence="6" type="ORF">OPW20_03190</name>
</gene>
<evidence type="ECO:0000313" key="7">
    <source>
        <dbReference type="EMBL" id="OAM98067.1"/>
    </source>
</evidence>
<evidence type="ECO:0000313" key="9">
    <source>
        <dbReference type="Proteomes" id="UP001150001"/>
    </source>
</evidence>
<keyword evidence="2" id="KW-0285">Flavoprotein</keyword>
<evidence type="ECO:0000256" key="1">
    <source>
        <dbReference type="ARBA" id="ARBA00001917"/>
    </source>
</evidence>
<dbReference type="SMART" id="SM00903">
    <property type="entry name" value="Flavin_Reduct"/>
    <property type="match status" value="1"/>
</dbReference>
<evidence type="ECO:0000313" key="6">
    <source>
        <dbReference type="EMBL" id="MDC5739054.1"/>
    </source>
</evidence>
<comment type="caution">
    <text evidence="7">The sequence shown here is derived from an EMBL/GenBank/DDBJ whole genome shotgun (WGS) entry which is preliminary data.</text>
</comment>
<dbReference type="EMBL" id="JAPFIT010000010">
    <property type="protein sequence ID" value="MDC5739054.1"/>
    <property type="molecule type" value="Genomic_DNA"/>
</dbReference>
<evidence type="ECO:0000256" key="4">
    <source>
        <dbReference type="ARBA" id="ARBA00038054"/>
    </source>
</evidence>
<accession>A0A178J8Z3</accession>
<reference evidence="6" key="2">
    <citation type="submission" date="2022-11" db="EMBL/GenBank/DDBJ databases">
        <title>Role of the vibriolysin VemA secreted by the emergent pathogen Vibrio europaeus in the colonization of Manila clam mucus.</title>
        <authorList>
            <person name="Martinez C."/>
            <person name="Rodriguez S."/>
            <person name="Vences A."/>
            <person name="Barja J.L."/>
            <person name="Toranzo A.E."/>
            <person name="Dubert J."/>
        </authorList>
    </citation>
    <scope>NUCLEOTIDE SEQUENCE</scope>
    <source>
        <strain evidence="6">3454</strain>
    </source>
</reference>
<evidence type="ECO:0000256" key="2">
    <source>
        <dbReference type="ARBA" id="ARBA00022630"/>
    </source>
</evidence>
<keyword evidence="3" id="KW-0288">FMN</keyword>
<dbReference type="EMBL" id="LUAX01000007">
    <property type="protein sequence ID" value="OAM98067.1"/>
    <property type="molecule type" value="Genomic_DNA"/>
</dbReference>
<protein>
    <submittedName>
        <fullName evidence="7">Flavin oxidoreductase</fullName>
    </submittedName>
    <submittedName>
        <fullName evidence="6">Flavin reductase</fullName>
    </submittedName>
</protein>
<comment type="cofactor">
    <cofactor evidence="1">
        <name>FMN</name>
        <dbReference type="ChEBI" id="CHEBI:58210"/>
    </cofactor>
</comment>
<dbReference type="OrthoDB" id="5293996at2"/>
<dbReference type="Proteomes" id="UP001150001">
    <property type="component" value="Unassembled WGS sequence"/>
</dbReference>
<organism evidence="7 8">
    <name type="scientific">Vibrio europaeus</name>
    <dbReference type="NCBI Taxonomy" id="300876"/>
    <lineage>
        <taxon>Bacteria</taxon>
        <taxon>Pseudomonadati</taxon>
        <taxon>Pseudomonadota</taxon>
        <taxon>Gammaproteobacteria</taxon>
        <taxon>Vibrionales</taxon>
        <taxon>Vibrionaceae</taxon>
        <taxon>Vibrio</taxon>
        <taxon>Vibrio oreintalis group</taxon>
    </lineage>
</organism>
<evidence type="ECO:0000313" key="8">
    <source>
        <dbReference type="Proteomes" id="UP000094761"/>
    </source>
</evidence>
<proteinExistence type="inferred from homology"/>
<dbReference type="Gene3D" id="2.30.110.10">
    <property type="entry name" value="Electron Transport, Fmn-binding Protein, Chain A"/>
    <property type="match status" value="1"/>
</dbReference>
<reference evidence="7 8" key="1">
    <citation type="submission" date="2016-03" db="EMBL/GenBank/DDBJ databases">
        <title>Draft genome sequence of the Vibrio tubiashii subs. europaeus.</title>
        <authorList>
            <person name="Spinard E."/>
            <person name="Dubert J."/>
            <person name="Nelson D.R."/>
            <person name="Barja J.L."/>
        </authorList>
    </citation>
    <scope>NUCLEOTIDE SEQUENCE [LARGE SCALE GENOMIC DNA]</scope>
    <source>
        <strain evidence="8">PP-638</strain>
        <strain evidence="7">PP2-638</strain>
    </source>
</reference>
<dbReference type="Pfam" id="PF01613">
    <property type="entry name" value="Flavin_Reduct"/>
    <property type="match status" value="1"/>
</dbReference>
<name>A0A178J8Z3_9VIBR</name>